<reference evidence="1 2" key="2">
    <citation type="journal article" date="2022" name="Mol. Ecol. Resour.">
        <title>The genomes of chicory, endive, great burdock and yacon provide insights into Asteraceae paleo-polyploidization history and plant inulin production.</title>
        <authorList>
            <person name="Fan W."/>
            <person name="Wang S."/>
            <person name="Wang H."/>
            <person name="Wang A."/>
            <person name="Jiang F."/>
            <person name="Liu H."/>
            <person name="Zhao H."/>
            <person name="Xu D."/>
            <person name="Zhang Y."/>
        </authorList>
    </citation>
    <scope>NUCLEOTIDE SEQUENCE [LARGE SCALE GENOMIC DNA]</scope>
    <source>
        <strain evidence="2">cv. Punajuju</strain>
        <tissue evidence="1">Leaves</tissue>
    </source>
</reference>
<organism evidence="1 2">
    <name type="scientific">Cichorium intybus</name>
    <name type="common">Chicory</name>
    <dbReference type="NCBI Taxonomy" id="13427"/>
    <lineage>
        <taxon>Eukaryota</taxon>
        <taxon>Viridiplantae</taxon>
        <taxon>Streptophyta</taxon>
        <taxon>Embryophyta</taxon>
        <taxon>Tracheophyta</taxon>
        <taxon>Spermatophyta</taxon>
        <taxon>Magnoliopsida</taxon>
        <taxon>eudicotyledons</taxon>
        <taxon>Gunneridae</taxon>
        <taxon>Pentapetalae</taxon>
        <taxon>asterids</taxon>
        <taxon>campanulids</taxon>
        <taxon>Asterales</taxon>
        <taxon>Asteraceae</taxon>
        <taxon>Cichorioideae</taxon>
        <taxon>Cichorieae</taxon>
        <taxon>Cichoriinae</taxon>
        <taxon>Cichorium</taxon>
    </lineage>
</organism>
<gene>
    <name evidence="1" type="ORF">L2E82_44547</name>
</gene>
<proteinExistence type="predicted"/>
<accession>A0ACB8ZPK1</accession>
<comment type="caution">
    <text evidence="1">The sequence shown here is derived from an EMBL/GenBank/DDBJ whole genome shotgun (WGS) entry which is preliminary data.</text>
</comment>
<protein>
    <submittedName>
        <fullName evidence="1">Uncharacterized protein</fullName>
    </submittedName>
</protein>
<sequence>MHMRLSTSELATRISTALIAASNQSPAPRTWTPVLEKTLHGINCRHSLNPSLVSRVIDPFLIHHHSLALGFFNWASQQPGFTHTSISYQSILKSLSISRQSTAVDTLMKQIKTQRIQLNPSIYRSVIASHIAAKKPVNAFSVFNDVRFLIPDIGPDTCNSLLAALSSSGHLNHAHQVFDEMITRGIRLSTLGIGTFLWKFTRTAELDKTLTFLDDFQTHSVNGSILALLILHGLCLENREHDAMYMLDVLRKRNCKPDFMAYRIVAESLRETRNVVEVEKVLKMKRKLGVAPRTSDYRDFIFQLISERLISEAKNLGEIIINGNFPIEDDVLNALIGTISTNDPRTSMTFFKFLISKEKFPTILTLNNLFRNLCRHGNHDELLEVYTILSVNNYFVDLERYEVMIMYLCKAGKVKEAYEILQEMKRKGLGPDISCYNQVMEGCCTEDMIRPAKRLWDEMFANGCEPDLKSYKILIYKMLETGDVKEGYGLFGRMLERGVVPDENTYVVLIEGLCRENEVEAAFDVFKKCFEHDVAIAKGILGKSPRLVDVLRGEILKWWSYSVKHQPILELVQVIEGKACSFSQKDKLNRDNFSK</sequence>
<reference evidence="2" key="1">
    <citation type="journal article" date="2022" name="Mol. Ecol. Resour.">
        <title>The genomes of chicory, endive, great burdock and yacon provide insights into Asteraceae palaeo-polyploidization history and plant inulin production.</title>
        <authorList>
            <person name="Fan W."/>
            <person name="Wang S."/>
            <person name="Wang H."/>
            <person name="Wang A."/>
            <person name="Jiang F."/>
            <person name="Liu H."/>
            <person name="Zhao H."/>
            <person name="Xu D."/>
            <person name="Zhang Y."/>
        </authorList>
    </citation>
    <scope>NUCLEOTIDE SEQUENCE [LARGE SCALE GENOMIC DNA]</scope>
    <source>
        <strain evidence="2">cv. Punajuju</strain>
    </source>
</reference>
<evidence type="ECO:0000313" key="2">
    <source>
        <dbReference type="Proteomes" id="UP001055811"/>
    </source>
</evidence>
<dbReference type="Proteomes" id="UP001055811">
    <property type="component" value="Linkage Group LG08"/>
</dbReference>
<dbReference type="EMBL" id="CM042016">
    <property type="protein sequence ID" value="KAI3699937.1"/>
    <property type="molecule type" value="Genomic_DNA"/>
</dbReference>
<name>A0ACB8ZPK1_CICIN</name>
<keyword evidence="2" id="KW-1185">Reference proteome</keyword>
<evidence type="ECO:0000313" key="1">
    <source>
        <dbReference type="EMBL" id="KAI3699937.1"/>
    </source>
</evidence>